<feature type="transmembrane region" description="Helical" evidence="2">
    <location>
        <begin position="129"/>
        <end position="150"/>
    </location>
</feature>
<keyword evidence="2" id="KW-1133">Transmembrane helix</keyword>
<reference evidence="3" key="2">
    <citation type="submission" date="2023-06" db="EMBL/GenBank/DDBJ databases">
        <authorList>
            <consortium name="Lawrence Berkeley National Laboratory"/>
            <person name="Haridas S."/>
            <person name="Hensen N."/>
            <person name="Bonometti L."/>
            <person name="Westerberg I."/>
            <person name="Brannstrom I.O."/>
            <person name="Guillou S."/>
            <person name="Cros-Aarteil S."/>
            <person name="Calhoun S."/>
            <person name="Kuo A."/>
            <person name="Mondo S."/>
            <person name="Pangilinan J."/>
            <person name="Riley R."/>
            <person name="Labutti K."/>
            <person name="Andreopoulos B."/>
            <person name="Lipzen A."/>
            <person name="Chen C."/>
            <person name="Yanf M."/>
            <person name="Daum C."/>
            <person name="Ng V."/>
            <person name="Clum A."/>
            <person name="Steindorff A."/>
            <person name="Ohm R."/>
            <person name="Martin F."/>
            <person name="Silar P."/>
            <person name="Natvig D."/>
            <person name="Lalanne C."/>
            <person name="Gautier V."/>
            <person name="Ament-Velasquez S.L."/>
            <person name="Kruys A."/>
            <person name="Hutchinson M.I."/>
            <person name="Powell A.J."/>
            <person name="Barry K."/>
            <person name="Miller A.N."/>
            <person name="Grigoriev I.V."/>
            <person name="Debuchy R."/>
            <person name="Gladieux P."/>
            <person name="Thoren M.H."/>
            <person name="Johannesson H."/>
        </authorList>
    </citation>
    <scope>NUCLEOTIDE SEQUENCE</scope>
    <source>
        <strain evidence="3">CBS 118394</strain>
    </source>
</reference>
<evidence type="ECO:0000256" key="2">
    <source>
        <dbReference type="SAM" id="Phobius"/>
    </source>
</evidence>
<protein>
    <submittedName>
        <fullName evidence="3">Uncharacterized protein</fullName>
    </submittedName>
</protein>
<name>A0AAE0HTP5_9PEZI</name>
<keyword evidence="2" id="KW-0472">Membrane</keyword>
<feature type="transmembrane region" description="Helical" evidence="2">
    <location>
        <begin position="805"/>
        <end position="828"/>
    </location>
</feature>
<proteinExistence type="predicted"/>
<dbReference type="EMBL" id="JAUEDM010000008">
    <property type="protein sequence ID" value="KAK3312733.1"/>
    <property type="molecule type" value="Genomic_DNA"/>
</dbReference>
<evidence type="ECO:0000256" key="1">
    <source>
        <dbReference type="SAM" id="MobiDB-lite"/>
    </source>
</evidence>
<dbReference type="Proteomes" id="UP001283341">
    <property type="component" value="Unassembled WGS sequence"/>
</dbReference>
<feature type="transmembrane region" description="Helical" evidence="2">
    <location>
        <begin position="701"/>
        <end position="720"/>
    </location>
</feature>
<gene>
    <name evidence="3" type="ORF">B0H66DRAFT_379885</name>
</gene>
<keyword evidence="4" id="KW-1185">Reference proteome</keyword>
<feature type="transmembrane region" description="Helical" evidence="2">
    <location>
        <begin position="740"/>
        <end position="757"/>
    </location>
</feature>
<feature type="transmembrane region" description="Helical" evidence="2">
    <location>
        <begin position="232"/>
        <end position="257"/>
    </location>
</feature>
<sequence length="1302" mass="143851">MDDNLVLHSSPASEQRRISIPRKPVQPQPPLLTLSVDAVAAQSSLPSPIDPAADEISRQHGLPVSPISPVGEQDVHINIETGVSTPPPKKAGLKVETYQVDSTPTGQRHIPNPHTRQKAQRPFYLRRRVILLFAVAFACCIAAIETLFVISERRQGLVKSSDDLYYLWTFGPTAIMTIISILWARVEFQAMRYMPWLALSRGWTPIHKSLATDYFSLFVPNAIYRSFKNRHYLVSVASLMSLGIKLVVVLSSGLFFLQPIQIKLVQPNMLLQSEFTTFDPEDDFPTYVPDIDAAIHQLNTSVNGRTESFAYQLFSCSECGDKPFVAEVEGFYVDFKCPTVVETKSRWDSDGKNIEFEALVPLCGGDENEIEVISGGALAPSAAEVEGVFNYKDFGLYPSSCQRNGSKILVATGTGDPSTNNTSVTALLCDFLWYKTPVRVTKTINTTSVEVISPPQWDPRAVDLGPNIDSFPGAMRSTWGGQGTLHGGGHQTDAPGNFDKPPPFRLAFQYLPSMTIGAAVKMNQAELESFMKRFFTIYSATVARYLLMQPTTRPSNLSGFVFVTENRLHVSTVFSQVITAILAVLSGLSIAMLVLVPRRAVLPSTSNSIVQTAILLSDSHELLSRLKGTGTASSKNTLYSLKPYESARLETNAGAVKIALQTSAPEPEQIGIAPENGVIMTMSRPRAGLSNYDPWASWTSIRIIGCVILAAAVITLASLLQLSVSHGGLGPVPNQNNIQYLWTALPTFLMALVSLYLSTYSSLVRSLTPFSIVNHAIPYNRSAGRDFIDDVGFRTSLHAIYTRRWPVLCVIVSVCLAEFLTVFTGTLYKPTLVPQKHDVRIQQVSWLDTGRHIDTNTTAVIDTDSSAYKGQTETLIMINNQSFPAWTYEDLIFPNFTLVEEAAMSTAGLGNQTIVATVVALRPQLDCRLYLDAQIPHDDPCGATSQAFSEDATLSGTWEVDDKAWTDSYIDLLSCGRYREDFNPNCQNILSYGWGSRDASNQSFSAALVCNQSLVTLDVTVAWKNQDLVIDETHPPIPNEATARNYPYSFLTCDIETFVGMNHLPLGDAGPNGVVIGSRNETHLLDNLFWRTLTWSKWGIPREYIRSPEHAEEVAEAVKFQHRMLMAHFVSQRNTTRKSFDQASSFDQYIPPSPTPITAILTDYTSLRLTQNANSTYFVVSLLASIGLLMAASLWATRPSLPKNPMSILSMASYLADSNVFDYLGGQRDRGWPEEKDLERLFHDKRFAMGWFLDKRAPVSRSVYTIGVLGDPRFPFGGNKEMGEAVSDVVGQVTQSWRGSGF</sequence>
<comment type="caution">
    <text evidence="3">The sequence shown here is derived from an EMBL/GenBank/DDBJ whole genome shotgun (WGS) entry which is preliminary data.</text>
</comment>
<dbReference type="PANTHER" id="PTHR37544:SF1">
    <property type="entry name" value="PHOSPHORIBOSYLAMINOIMIDAZOLE-SUCCINOCARBOXAMIDE SYNTHASE"/>
    <property type="match status" value="1"/>
</dbReference>
<accession>A0AAE0HTP5</accession>
<feature type="transmembrane region" description="Helical" evidence="2">
    <location>
        <begin position="573"/>
        <end position="596"/>
    </location>
</feature>
<feature type="transmembrane region" description="Helical" evidence="2">
    <location>
        <begin position="165"/>
        <end position="184"/>
    </location>
</feature>
<reference evidence="3" key="1">
    <citation type="journal article" date="2023" name="Mol. Phylogenet. Evol.">
        <title>Genome-scale phylogeny and comparative genomics of the fungal order Sordariales.</title>
        <authorList>
            <person name="Hensen N."/>
            <person name="Bonometti L."/>
            <person name="Westerberg I."/>
            <person name="Brannstrom I.O."/>
            <person name="Guillou S."/>
            <person name="Cros-Aarteil S."/>
            <person name="Calhoun S."/>
            <person name="Haridas S."/>
            <person name="Kuo A."/>
            <person name="Mondo S."/>
            <person name="Pangilinan J."/>
            <person name="Riley R."/>
            <person name="LaButti K."/>
            <person name="Andreopoulos B."/>
            <person name="Lipzen A."/>
            <person name="Chen C."/>
            <person name="Yan M."/>
            <person name="Daum C."/>
            <person name="Ng V."/>
            <person name="Clum A."/>
            <person name="Steindorff A."/>
            <person name="Ohm R.A."/>
            <person name="Martin F."/>
            <person name="Silar P."/>
            <person name="Natvig D.O."/>
            <person name="Lalanne C."/>
            <person name="Gautier V."/>
            <person name="Ament-Velasquez S.L."/>
            <person name="Kruys A."/>
            <person name="Hutchinson M.I."/>
            <person name="Powell A.J."/>
            <person name="Barry K."/>
            <person name="Miller A.N."/>
            <person name="Grigoriev I.V."/>
            <person name="Debuchy R."/>
            <person name="Gladieux P."/>
            <person name="Hiltunen Thoren M."/>
            <person name="Johannesson H."/>
        </authorList>
    </citation>
    <scope>NUCLEOTIDE SEQUENCE</scope>
    <source>
        <strain evidence="3">CBS 118394</strain>
    </source>
</reference>
<dbReference type="PANTHER" id="PTHR37544">
    <property type="entry name" value="SPRAY-RELATED"/>
    <property type="match status" value="1"/>
</dbReference>
<organism evidence="3 4">
    <name type="scientific">Apodospora peruviana</name>
    <dbReference type="NCBI Taxonomy" id="516989"/>
    <lineage>
        <taxon>Eukaryota</taxon>
        <taxon>Fungi</taxon>
        <taxon>Dikarya</taxon>
        <taxon>Ascomycota</taxon>
        <taxon>Pezizomycotina</taxon>
        <taxon>Sordariomycetes</taxon>
        <taxon>Sordariomycetidae</taxon>
        <taxon>Sordariales</taxon>
        <taxon>Lasiosphaeriaceae</taxon>
        <taxon>Apodospora</taxon>
    </lineage>
</organism>
<dbReference type="InterPro" id="IPR021840">
    <property type="entry name" value="DUF3433"/>
</dbReference>
<dbReference type="Pfam" id="PF11915">
    <property type="entry name" value="DUF3433"/>
    <property type="match status" value="2"/>
</dbReference>
<feature type="region of interest" description="Disordered" evidence="1">
    <location>
        <begin position="1"/>
        <end position="29"/>
    </location>
</feature>
<evidence type="ECO:0000313" key="3">
    <source>
        <dbReference type="EMBL" id="KAK3312733.1"/>
    </source>
</evidence>
<keyword evidence="2" id="KW-0812">Transmembrane</keyword>
<evidence type="ECO:0000313" key="4">
    <source>
        <dbReference type="Proteomes" id="UP001283341"/>
    </source>
</evidence>